<name>A0A1Y5FI51_9BACT</name>
<dbReference type="AlphaFoldDB" id="A0A1Y5FI51"/>
<dbReference type="SUPFAM" id="SSF54909">
    <property type="entry name" value="Dimeric alpha+beta barrel"/>
    <property type="match status" value="1"/>
</dbReference>
<feature type="transmembrane region" description="Helical" evidence="1">
    <location>
        <begin position="143"/>
        <end position="163"/>
    </location>
</feature>
<comment type="caution">
    <text evidence="2">The sequence shown here is derived from an EMBL/GenBank/DDBJ whole genome shotgun (WGS) entry which is preliminary data.</text>
</comment>
<dbReference type="Gene3D" id="3.30.70.100">
    <property type="match status" value="1"/>
</dbReference>
<gene>
    <name evidence="2" type="ORF">A9Q84_00475</name>
</gene>
<sequence>MKNQTVTSIVHHHIKEGKVDNFLLWLKKIRGESSKFEGYIDALLIDSCGNKNERISIFRFESQGLLNKWLDSKIHQDLLIELKLIVERETHITSYAGLEFWFDQAPQNRMKMSLLTFIGLLPLVLYIPPVIEKITGLNDVSLNAVSTAIIVLMMTYLVMPFVMKITNLLKRS</sequence>
<feature type="transmembrane region" description="Helical" evidence="1">
    <location>
        <begin position="112"/>
        <end position="131"/>
    </location>
</feature>
<keyword evidence="1" id="KW-0472">Membrane</keyword>
<keyword evidence="1" id="KW-0812">Transmembrane</keyword>
<evidence type="ECO:0000313" key="3">
    <source>
        <dbReference type="Proteomes" id="UP000196531"/>
    </source>
</evidence>
<protein>
    <recommendedName>
        <fullName evidence="4">ABM domain-containing protein</fullName>
    </recommendedName>
</protein>
<dbReference type="InterPro" id="IPR011008">
    <property type="entry name" value="Dimeric_a/b-barrel"/>
</dbReference>
<dbReference type="PANTHER" id="PTHR40057:SF1">
    <property type="entry name" value="SLR1162 PROTEIN"/>
    <property type="match status" value="1"/>
</dbReference>
<keyword evidence="1" id="KW-1133">Transmembrane helix</keyword>
<dbReference type="EMBL" id="MAAO01000002">
    <property type="protein sequence ID" value="OUR99527.1"/>
    <property type="molecule type" value="Genomic_DNA"/>
</dbReference>
<dbReference type="InterPro" id="IPR038762">
    <property type="entry name" value="ABM_predict"/>
</dbReference>
<accession>A0A1Y5FI51</accession>
<evidence type="ECO:0000313" key="2">
    <source>
        <dbReference type="EMBL" id="OUR99527.1"/>
    </source>
</evidence>
<evidence type="ECO:0008006" key="4">
    <source>
        <dbReference type="Google" id="ProtNLM"/>
    </source>
</evidence>
<organism evidence="2 3">
    <name type="scientific">Halobacteriovorax marinus</name>
    <dbReference type="NCBI Taxonomy" id="97084"/>
    <lineage>
        <taxon>Bacteria</taxon>
        <taxon>Pseudomonadati</taxon>
        <taxon>Bdellovibrionota</taxon>
        <taxon>Bacteriovoracia</taxon>
        <taxon>Bacteriovoracales</taxon>
        <taxon>Halobacteriovoraceae</taxon>
        <taxon>Halobacteriovorax</taxon>
    </lineage>
</organism>
<evidence type="ECO:0000256" key="1">
    <source>
        <dbReference type="SAM" id="Phobius"/>
    </source>
</evidence>
<proteinExistence type="predicted"/>
<dbReference type="Proteomes" id="UP000196531">
    <property type="component" value="Unassembled WGS sequence"/>
</dbReference>
<dbReference type="PANTHER" id="PTHR40057">
    <property type="entry name" value="SLR1162 PROTEIN"/>
    <property type="match status" value="1"/>
</dbReference>
<reference evidence="3" key="1">
    <citation type="journal article" date="2017" name="Proc. Natl. Acad. Sci. U.S.A.">
        <title>Simulation of Deepwater Horizon oil plume reveals substrate specialization within a complex community of hydrocarbon-degraders.</title>
        <authorList>
            <person name="Hu P."/>
            <person name="Dubinsky E.A."/>
            <person name="Probst A.J."/>
            <person name="Wang J."/>
            <person name="Sieber C.M.K."/>
            <person name="Tom L.M."/>
            <person name="Gardinali P."/>
            <person name="Banfield J.F."/>
            <person name="Atlas R.M."/>
            <person name="Andersen G.L."/>
        </authorList>
    </citation>
    <scope>NUCLEOTIDE SEQUENCE [LARGE SCALE GENOMIC DNA]</scope>
</reference>